<proteinExistence type="inferred from homology"/>
<dbReference type="SUPFAM" id="SSF54211">
    <property type="entry name" value="Ribosomal protein S5 domain 2-like"/>
    <property type="match status" value="1"/>
</dbReference>
<keyword evidence="1 5" id="KW-0645">Protease</keyword>
<dbReference type="InterPro" id="IPR027065">
    <property type="entry name" value="Lon_Prtase"/>
</dbReference>
<feature type="active site" evidence="1">
    <location>
        <position position="267"/>
    </location>
</feature>
<feature type="transmembrane region" description="Helical" evidence="2">
    <location>
        <begin position="22"/>
        <end position="43"/>
    </location>
</feature>
<evidence type="ECO:0000313" key="6">
    <source>
        <dbReference type="Proteomes" id="UP000033451"/>
    </source>
</evidence>
<evidence type="ECO:0000256" key="2">
    <source>
        <dbReference type="SAM" id="Phobius"/>
    </source>
</evidence>
<dbReference type="Proteomes" id="UP000257479">
    <property type="component" value="Unassembled WGS sequence"/>
</dbReference>
<dbReference type="PATRIC" id="fig|400772.4.peg.1052"/>
<dbReference type="GO" id="GO:0004176">
    <property type="term" value="F:ATP-dependent peptidase activity"/>
    <property type="evidence" value="ECO:0007669"/>
    <property type="project" value="UniProtKB-UniRule"/>
</dbReference>
<dbReference type="Pfam" id="PF05362">
    <property type="entry name" value="Lon_C"/>
    <property type="match status" value="1"/>
</dbReference>
<evidence type="ECO:0000313" key="5">
    <source>
        <dbReference type="EMBL" id="KJL37304.1"/>
    </source>
</evidence>
<dbReference type="Pfam" id="PF13180">
    <property type="entry name" value="PDZ_2"/>
    <property type="match status" value="1"/>
</dbReference>
<accession>A0A0F0LX76</accession>
<dbReference type="GO" id="GO:0004252">
    <property type="term" value="F:serine-type endopeptidase activity"/>
    <property type="evidence" value="ECO:0007669"/>
    <property type="project" value="UniProtKB-UniRule"/>
</dbReference>
<dbReference type="STRING" id="400772.RR49_01027"/>
<feature type="active site" evidence="1">
    <location>
        <position position="312"/>
    </location>
</feature>
<name>A0A0F0LX76_9MICO</name>
<feature type="domain" description="Lon proteolytic" evidence="3">
    <location>
        <begin position="262"/>
        <end position="360"/>
    </location>
</feature>
<keyword evidence="6" id="KW-1185">Reference proteome</keyword>
<dbReference type="InterPro" id="IPR014721">
    <property type="entry name" value="Ribsml_uS5_D2-typ_fold_subgr"/>
</dbReference>
<keyword evidence="2" id="KW-1133">Transmembrane helix</keyword>
<dbReference type="SUPFAM" id="SSF50156">
    <property type="entry name" value="PDZ domain-like"/>
    <property type="match status" value="1"/>
</dbReference>
<dbReference type="EMBL" id="DMNG01000197">
    <property type="protein sequence ID" value="HAN25158.1"/>
    <property type="molecule type" value="Genomic_DNA"/>
</dbReference>
<dbReference type="EC" id="3.4.21.53" evidence="1"/>
<dbReference type="RefSeq" id="WP_045246985.1">
    <property type="nucleotide sequence ID" value="NZ_JBOFAV010000013.1"/>
</dbReference>
<dbReference type="Gene3D" id="3.30.230.10">
    <property type="match status" value="1"/>
</dbReference>
<keyword evidence="1 5" id="KW-0378">Hydrolase</keyword>
<dbReference type="InterPro" id="IPR036034">
    <property type="entry name" value="PDZ_sf"/>
</dbReference>
<evidence type="ECO:0000259" key="3">
    <source>
        <dbReference type="PROSITE" id="PS51786"/>
    </source>
</evidence>
<dbReference type="GO" id="GO:0005524">
    <property type="term" value="F:ATP binding"/>
    <property type="evidence" value="ECO:0007669"/>
    <property type="project" value="InterPro"/>
</dbReference>
<comment type="caution">
    <text evidence="5">The sequence shown here is derived from an EMBL/GenBank/DDBJ whole genome shotgun (WGS) entry which is preliminary data.</text>
</comment>
<keyword evidence="1" id="KW-0720">Serine protease</keyword>
<evidence type="ECO:0000313" key="4">
    <source>
        <dbReference type="EMBL" id="HAN25158.1"/>
    </source>
</evidence>
<comment type="similarity">
    <text evidence="1">Belongs to the peptidase S16 family.</text>
</comment>
<dbReference type="AlphaFoldDB" id="A0A0F0LX76"/>
<evidence type="ECO:0000256" key="1">
    <source>
        <dbReference type="PROSITE-ProRule" id="PRU01122"/>
    </source>
</evidence>
<keyword evidence="2" id="KW-0812">Transmembrane</keyword>
<protein>
    <recommendedName>
        <fullName evidence="1">endopeptidase La</fullName>
        <ecNumber evidence="1">3.4.21.53</ecNumber>
    </recommendedName>
</protein>
<sequence length="389" mass="40188">MTLFDETGPAASERPRRPRSRAGVAGIWALVVALVALLVLSFLPSAYVIETPGPVFNTLGTVQNDQKQQVPIITVSGATTYPTAGELSLLTVQVVGTADARPSWLELIPAFFDPSRSIVPADAIYPPDQTSQQLSDQSSAQMVDSQQEATAAALTHLGYTVTPYLSVYSVESDGAANGVLQKDDVVESADGTAVTDVASLRAIIAAKDGAPVSLTIQRGGTTQQVSITPKQQIINGQSTWLIGVSLLTQFHFPIDVKLQLFNVGGPSAGMMFALGIIDTLTPGNLNGGKNVAGTGTIDAAGEVGAIGGIRQKMYGARSSGAEYFLAPADNCDEVVGHIPQGLSVYAVSTLDDAVKDLTVIGSGGDTSTLATCSTVMASPTPSVSPTPTP</sequence>
<dbReference type="InterPro" id="IPR020568">
    <property type="entry name" value="Ribosomal_Su5_D2-typ_SF"/>
</dbReference>
<gene>
    <name evidence="5" type="primary">lon</name>
    <name evidence="4" type="ORF">DCP95_11390</name>
    <name evidence="5" type="ORF">RR49_01027</name>
</gene>
<dbReference type="PANTHER" id="PTHR10046">
    <property type="entry name" value="ATP DEPENDENT LON PROTEASE FAMILY MEMBER"/>
    <property type="match status" value="1"/>
</dbReference>
<reference evidence="5 6" key="1">
    <citation type="submission" date="2015-02" db="EMBL/GenBank/DDBJ databases">
        <title>Draft genome sequences of ten Microbacterium spp. with emphasis on heavy metal contaminated environments.</title>
        <authorList>
            <person name="Corretto E."/>
        </authorList>
    </citation>
    <scope>NUCLEOTIDE SEQUENCE [LARGE SCALE GENOMIC DNA]</scope>
    <source>
        <strain evidence="5 6">DSM 18659</strain>
    </source>
</reference>
<dbReference type="GO" id="GO:0030163">
    <property type="term" value="P:protein catabolic process"/>
    <property type="evidence" value="ECO:0007669"/>
    <property type="project" value="InterPro"/>
</dbReference>
<dbReference type="Proteomes" id="UP000033451">
    <property type="component" value="Unassembled WGS sequence"/>
</dbReference>
<organism evidence="5 6">
    <name type="scientific">Microbacterium ginsengisoli</name>
    <dbReference type="NCBI Taxonomy" id="400772"/>
    <lineage>
        <taxon>Bacteria</taxon>
        <taxon>Bacillati</taxon>
        <taxon>Actinomycetota</taxon>
        <taxon>Actinomycetes</taxon>
        <taxon>Micrococcales</taxon>
        <taxon>Microbacteriaceae</taxon>
        <taxon>Microbacterium</taxon>
    </lineage>
</organism>
<reference evidence="4 7" key="2">
    <citation type="journal article" date="2018" name="Nat. Biotechnol.">
        <title>A standardized bacterial taxonomy based on genome phylogeny substantially revises the tree of life.</title>
        <authorList>
            <person name="Parks D.H."/>
            <person name="Chuvochina M."/>
            <person name="Waite D.W."/>
            <person name="Rinke C."/>
            <person name="Skarshewski A."/>
            <person name="Chaumeil P.A."/>
            <person name="Hugenholtz P."/>
        </authorList>
    </citation>
    <scope>NUCLEOTIDE SEQUENCE [LARGE SCALE GENOMIC DNA]</scope>
    <source>
        <strain evidence="4">UBA9152</strain>
    </source>
</reference>
<comment type="catalytic activity">
    <reaction evidence="1">
        <text>Hydrolysis of proteins in presence of ATP.</text>
        <dbReference type="EC" id="3.4.21.53"/>
    </reaction>
</comment>
<keyword evidence="2" id="KW-0472">Membrane</keyword>
<dbReference type="InterPro" id="IPR001478">
    <property type="entry name" value="PDZ"/>
</dbReference>
<dbReference type="OrthoDB" id="2356897at2"/>
<evidence type="ECO:0000313" key="7">
    <source>
        <dbReference type="Proteomes" id="UP000257479"/>
    </source>
</evidence>
<dbReference type="InterPro" id="IPR008269">
    <property type="entry name" value="Lon_proteolytic"/>
</dbReference>
<dbReference type="PROSITE" id="PS51786">
    <property type="entry name" value="LON_PROTEOLYTIC"/>
    <property type="match status" value="1"/>
</dbReference>
<dbReference type="EMBL" id="JYIY01000067">
    <property type="protein sequence ID" value="KJL37304.1"/>
    <property type="molecule type" value="Genomic_DNA"/>
</dbReference>
<dbReference type="GO" id="GO:0006508">
    <property type="term" value="P:proteolysis"/>
    <property type="evidence" value="ECO:0007669"/>
    <property type="project" value="UniProtKB-KW"/>
</dbReference>